<feature type="domain" description="Carbamoyl-phosphate synthase small subunit N-terminal" evidence="12">
    <location>
        <begin position="4"/>
        <end position="134"/>
    </location>
</feature>
<dbReference type="MEROPS" id="C26.952"/>
<dbReference type="FunCoup" id="B8E0N5">
    <property type="interactions" value="373"/>
</dbReference>
<dbReference type="GO" id="GO:0005737">
    <property type="term" value="C:cytoplasm"/>
    <property type="evidence" value="ECO:0000318"/>
    <property type="project" value="GO_Central"/>
</dbReference>
<keyword evidence="8 11" id="KW-0665">Pyrimidine biosynthesis</keyword>
<evidence type="ECO:0000256" key="2">
    <source>
        <dbReference type="ARBA" id="ARBA00005077"/>
    </source>
</evidence>
<protein>
    <recommendedName>
        <fullName evidence="11">Carbamoyl phosphate synthase small chain</fullName>
        <ecNumber evidence="11">6.3.5.5</ecNumber>
    </recommendedName>
    <alternativeName>
        <fullName evidence="11">Carbamoyl phosphate synthetase glutamine chain</fullName>
    </alternativeName>
</protein>
<dbReference type="HOGENOM" id="CLU_035901_2_1_0"/>
<keyword evidence="4 11" id="KW-0436">Ligase</keyword>
<dbReference type="UniPathway" id="UPA00070">
    <property type="reaction ID" value="UER00115"/>
</dbReference>
<dbReference type="UniPathway" id="UPA00068">
    <property type="reaction ID" value="UER00171"/>
</dbReference>
<dbReference type="InterPro" id="IPR002474">
    <property type="entry name" value="CarbamoylP_synth_ssu_N"/>
</dbReference>
<feature type="binding site" evidence="11">
    <location>
        <position position="226"/>
    </location>
    <ligand>
        <name>L-glutamine</name>
        <dbReference type="ChEBI" id="CHEBI:58359"/>
    </ligand>
</feature>
<dbReference type="PRINTS" id="PR00096">
    <property type="entry name" value="GATASE"/>
</dbReference>
<dbReference type="FunFam" id="3.50.30.20:FF:000001">
    <property type="entry name" value="Carbamoyl-phosphate synthase small chain"/>
    <property type="match status" value="1"/>
</dbReference>
<dbReference type="InterPro" id="IPR050472">
    <property type="entry name" value="Anth_synth/Amidotransfase"/>
</dbReference>
<dbReference type="Gene3D" id="3.50.30.20">
    <property type="entry name" value="Carbamoyl-phosphate synthase small subunit, N-terminal domain"/>
    <property type="match status" value="1"/>
</dbReference>
<evidence type="ECO:0000313" key="13">
    <source>
        <dbReference type="EMBL" id="ACK43055.1"/>
    </source>
</evidence>
<dbReference type="GO" id="GO:0004088">
    <property type="term" value="F:carbamoyl-phosphate synthase (glutamine-hydrolyzing) activity"/>
    <property type="evidence" value="ECO:0007669"/>
    <property type="project" value="UniProtKB-UniRule"/>
</dbReference>
<evidence type="ECO:0000313" key="14">
    <source>
        <dbReference type="Proteomes" id="UP000007719"/>
    </source>
</evidence>
<dbReference type="Pfam" id="PF00117">
    <property type="entry name" value="GATase"/>
    <property type="match status" value="1"/>
</dbReference>
<evidence type="ECO:0000256" key="3">
    <source>
        <dbReference type="ARBA" id="ARBA00007800"/>
    </source>
</evidence>
<feature type="binding site" evidence="11">
    <location>
        <position position="297"/>
    </location>
    <ligand>
        <name>L-glutamine</name>
        <dbReference type="ChEBI" id="CHEBI:58359"/>
    </ligand>
</feature>
<organism evidence="13 14">
    <name type="scientific">Dictyoglomus turgidum (strain DSM 6724 / Z-1310)</name>
    <dbReference type="NCBI Taxonomy" id="515635"/>
    <lineage>
        <taxon>Bacteria</taxon>
        <taxon>Pseudomonadati</taxon>
        <taxon>Dictyoglomota</taxon>
        <taxon>Dictyoglomia</taxon>
        <taxon>Dictyoglomales</taxon>
        <taxon>Dictyoglomaceae</taxon>
        <taxon>Dictyoglomus</taxon>
    </lineage>
</organism>
<comment type="pathway">
    <text evidence="2 11">Amino-acid biosynthesis; L-arginine biosynthesis; carbamoyl phosphate from bicarbonate: step 1/1.</text>
</comment>
<comment type="subunit">
    <text evidence="11">Composed of two chains; the small (or glutamine) chain promotes the hydrolysis of glutamine to ammonia, which is used by the large (or ammonia) chain to synthesize carbamoyl phosphate. Tetramer of heterodimers (alpha,beta)4.</text>
</comment>
<dbReference type="NCBIfam" id="TIGR01368">
    <property type="entry name" value="CPSaseIIsmall"/>
    <property type="match status" value="1"/>
</dbReference>
<dbReference type="InterPro" id="IPR006274">
    <property type="entry name" value="CarbamoylP_synth_ssu"/>
</dbReference>
<evidence type="ECO:0000256" key="1">
    <source>
        <dbReference type="ARBA" id="ARBA00004812"/>
    </source>
</evidence>
<dbReference type="OrthoDB" id="9804328at2"/>
<dbReference type="InterPro" id="IPR029062">
    <property type="entry name" value="Class_I_gatase-like"/>
</dbReference>
<dbReference type="PRINTS" id="PR00099">
    <property type="entry name" value="CPSGATASE"/>
</dbReference>
<evidence type="ECO:0000256" key="5">
    <source>
        <dbReference type="ARBA" id="ARBA00022741"/>
    </source>
</evidence>
<reference evidence="14" key="1">
    <citation type="journal article" date="2016" name="Front. Microbiol.">
        <title>The complete genome sequence of hyperthermophile Dictyoglomus turgidum DSM 6724 reveals a specialized carbohydrate fermentor.</title>
        <authorList>
            <person name="Brumm P.J."/>
            <person name="Gowda K."/>
            <person name="Robb F.T."/>
            <person name="Mead D.A."/>
        </authorList>
    </citation>
    <scope>NUCLEOTIDE SEQUENCE [LARGE SCALE GENOMIC DNA]</scope>
    <source>
        <strain evidence="14">DSM 6724 / Z-1310</strain>
    </source>
</reference>
<feature type="binding site" evidence="11">
    <location>
        <position position="256"/>
    </location>
    <ligand>
        <name>L-glutamine</name>
        <dbReference type="ChEBI" id="CHEBI:58359"/>
    </ligand>
</feature>
<sequence length="358" mass="40824">MKGKEAILVLETGHSFIGESFGYEGEVVGEIVFNTGMVGYPQTLTDPSYANQIIVFSYPLIGNYGVDTERLESSKIHCSGVVAREFNDYKFHWNSKKSLREFLIENKIVGIHKVDTRAIVREIRKFGTMKAIISTKEKDVFVLAKKLLKYDFNYLDLVRRVTTTVPYEVNPEGDKKLALLDFGVKMGILRELLKYNFRIKVFPAWTSFEDIKSYNPDGIVLSNGPGDPSNVPYVQETIRRIMALEKPVLGICLGIQLIALSLGAKTYKLKFGHRGANHPVYHVDSGRTYITSQNHSYAIDERTLPKGFEVNYYNLNDHTVEGIKHNFLPLVAVQFHPEASPGPWDTKFIFEEYYRLFD</sequence>
<keyword evidence="6 11" id="KW-0067">ATP-binding</keyword>
<dbReference type="InParanoid" id="B8E0N5"/>
<comment type="similarity">
    <text evidence="3 11">Belongs to the CarA family.</text>
</comment>
<dbReference type="GO" id="GO:0005524">
    <property type="term" value="F:ATP binding"/>
    <property type="evidence" value="ECO:0007669"/>
    <property type="project" value="UniProtKB-UniRule"/>
</dbReference>
<dbReference type="PATRIC" id="fig|515635.4.peg.1835"/>
<accession>B8E0N5</accession>
<evidence type="ECO:0000256" key="10">
    <source>
        <dbReference type="ARBA" id="ARBA00049285"/>
    </source>
</evidence>
<keyword evidence="11" id="KW-0028">Amino-acid biosynthesis</keyword>
<feature type="region of interest" description="CPSase" evidence="11">
    <location>
        <begin position="1"/>
        <end position="175"/>
    </location>
</feature>
<comment type="catalytic activity">
    <reaction evidence="9 11">
        <text>hydrogencarbonate + L-glutamine + 2 ATP + H2O = carbamoyl phosphate + L-glutamate + 2 ADP + phosphate + 2 H(+)</text>
        <dbReference type="Rhea" id="RHEA:18633"/>
        <dbReference type="ChEBI" id="CHEBI:15377"/>
        <dbReference type="ChEBI" id="CHEBI:15378"/>
        <dbReference type="ChEBI" id="CHEBI:17544"/>
        <dbReference type="ChEBI" id="CHEBI:29985"/>
        <dbReference type="ChEBI" id="CHEBI:30616"/>
        <dbReference type="ChEBI" id="CHEBI:43474"/>
        <dbReference type="ChEBI" id="CHEBI:58228"/>
        <dbReference type="ChEBI" id="CHEBI:58359"/>
        <dbReference type="ChEBI" id="CHEBI:456216"/>
        <dbReference type="EC" id="6.3.5.5"/>
    </reaction>
</comment>
<dbReference type="EMBL" id="CP001251">
    <property type="protein sequence ID" value="ACK43055.1"/>
    <property type="molecule type" value="Genomic_DNA"/>
</dbReference>
<comment type="function">
    <text evidence="11">Small subunit of the glutamine-dependent carbamoyl phosphate synthetase (CPSase). CPSase catalyzes the formation of carbamoyl phosphate from the ammonia moiety of glutamine, carbonate, and phosphate donated by ATP, constituting the first step of 2 biosynthetic pathways, one leading to arginine and/or urea and the other to pyrimidine nucleotides. The small subunit (glutamine amidotransferase) binds and cleaves glutamine to supply the large subunit with the substrate ammonia.</text>
</comment>
<dbReference type="EnsemblBacteria" id="ACK43055">
    <property type="protein sequence ID" value="ACK43055"/>
    <property type="gene ID" value="Dtur_1783"/>
</dbReference>
<dbReference type="Gene3D" id="3.40.50.880">
    <property type="match status" value="1"/>
</dbReference>
<feature type="binding site" evidence="11">
    <location>
        <position position="48"/>
    </location>
    <ligand>
        <name>L-glutamine</name>
        <dbReference type="ChEBI" id="CHEBI:58359"/>
    </ligand>
</feature>
<evidence type="ECO:0000256" key="9">
    <source>
        <dbReference type="ARBA" id="ARBA00048816"/>
    </source>
</evidence>
<dbReference type="CDD" id="cd01744">
    <property type="entry name" value="GATase1_CPSase"/>
    <property type="match status" value="1"/>
</dbReference>
<keyword evidence="5 11" id="KW-0547">Nucleotide-binding</keyword>
<keyword evidence="7 11" id="KW-0315">Glutamine amidotransferase</keyword>
<dbReference type="GO" id="GO:0006526">
    <property type="term" value="P:L-arginine biosynthetic process"/>
    <property type="evidence" value="ECO:0000318"/>
    <property type="project" value="GO_Central"/>
</dbReference>
<comment type="caution">
    <text evidence="11">Lacks conserved residue(s) required for the propagation of feature annotation.</text>
</comment>
<evidence type="ECO:0000256" key="8">
    <source>
        <dbReference type="ARBA" id="ARBA00022975"/>
    </source>
</evidence>
<dbReference type="GO" id="GO:0044205">
    <property type="term" value="P:'de novo' UMP biosynthetic process"/>
    <property type="evidence" value="ECO:0007669"/>
    <property type="project" value="UniProtKB-UniRule"/>
</dbReference>
<dbReference type="PROSITE" id="PS51273">
    <property type="entry name" value="GATASE_TYPE_1"/>
    <property type="match status" value="1"/>
</dbReference>
<dbReference type="NCBIfam" id="NF009475">
    <property type="entry name" value="PRK12838.1"/>
    <property type="match status" value="1"/>
</dbReference>
<evidence type="ECO:0000256" key="6">
    <source>
        <dbReference type="ARBA" id="ARBA00022840"/>
    </source>
</evidence>
<feature type="binding site" evidence="11">
    <location>
        <position position="253"/>
    </location>
    <ligand>
        <name>L-glutamine</name>
        <dbReference type="ChEBI" id="CHEBI:58359"/>
    </ligand>
</feature>
<keyword evidence="14" id="KW-1185">Reference proteome</keyword>
<comment type="catalytic activity">
    <reaction evidence="10 11">
        <text>L-glutamine + H2O = L-glutamate + NH4(+)</text>
        <dbReference type="Rhea" id="RHEA:15889"/>
        <dbReference type="ChEBI" id="CHEBI:15377"/>
        <dbReference type="ChEBI" id="CHEBI:28938"/>
        <dbReference type="ChEBI" id="CHEBI:29985"/>
        <dbReference type="ChEBI" id="CHEBI:58359"/>
    </reaction>
</comment>
<dbReference type="EC" id="6.3.5.5" evidence="11"/>
<dbReference type="RefSeq" id="WP_012584129.1">
    <property type="nucleotide sequence ID" value="NC_011661.1"/>
</dbReference>
<dbReference type="SMART" id="SM01097">
    <property type="entry name" value="CPSase_sm_chain"/>
    <property type="match status" value="1"/>
</dbReference>
<comment type="pathway">
    <text evidence="1 11">Pyrimidine metabolism; UMP biosynthesis via de novo pathway; (S)-dihydroorotate from bicarbonate: step 1/3.</text>
</comment>
<dbReference type="SUPFAM" id="SSF52317">
    <property type="entry name" value="Class I glutamine amidotransferase-like"/>
    <property type="match status" value="1"/>
</dbReference>
<evidence type="ECO:0000256" key="7">
    <source>
        <dbReference type="ARBA" id="ARBA00022962"/>
    </source>
</evidence>
<dbReference type="PANTHER" id="PTHR43418:SF7">
    <property type="entry name" value="CARBAMOYL-PHOSPHATE SYNTHASE SMALL CHAIN"/>
    <property type="match status" value="1"/>
</dbReference>
<dbReference type="eggNOG" id="COG0505">
    <property type="taxonomic scope" value="Bacteria"/>
</dbReference>
<dbReference type="GO" id="GO:0004359">
    <property type="term" value="F:glutaminase activity"/>
    <property type="evidence" value="ECO:0007669"/>
    <property type="project" value="RHEA"/>
</dbReference>
<dbReference type="HAMAP" id="MF_01209">
    <property type="entry name" value="CPSase_S_chain"/>
    <property type="match status" value="1"/>
</dbReference>
<feature type="binding site" evidence="11">
    <location>
        <position position="224"/>
    </location>
    <ligand>
        <name>L-glutamine</name>
        <dbReference type="ChEBI" id="CHEBI:58359"/>
    </ligand>
</feature>
<proteinExistence type="inferred from homology"/>
<keyword evidence="11" id="KW-0055">Arginine biosynthesis</keyword>
<dbReference type="PRINTS" id="PR00097">
    <property type="entry name" value="ANTSNTHASEII"/>
</dbReference>
<dbReference type="SUPFAM" id="SSF52021">
    <property type="entry name" value="Carbamoyl phosphate synthetase, small subunit N-terminal domain"/>
    <property type="match status" value="1"/>
</dbReference>
<dbReference type="InterPro" id="IPR036480">
    <property type="entry name" value="CarbP_synth_ssu_N_sf"/>
</dbReference>
<evidence type="ECO:0000259" key="12">
    <source>
        <dbReference type="SMART" id="SM01097"/>
    </source>
</evidence>
<dbReference type="GO" id="GO:0005951">
    <property type="term" value="C:carbamoyl-phosphate synthase complex"/>
    <property type="evidence" value="ECO:0000318"/>
    <property type="project" value="GO_Central"/>
</dbReference>
<dbReference type="GO" id="GO:0006541">
    <property type="term" value="P:glutamine metabolic process"/>
    <property type="evidence" value="ECO:0007669"/>
    <property type="project" value="InterPro"/>
</dbReference>
<dbReference type="KEGG" id="dtu:Dtur_1783"/>
<evidence type="ECO:0000256" key="11">
    <source>
        <dbReference type="HAMAP-Rule" id="MF_01209"/>
    </source>
</evidence>
<dbReference type="AlphaFoldDB" id="B8E0N5"/>
<name>B8E0N5_DICTD</name>
<dbReference type="STRING" id="515635.Dtur_1783"/>
<feature type="active site" evidence="11">
    <location>
        <position position="336"/>
    </location>
</feature>
<dbReference type="Pfam" id="PF00988">
    <property type="entry name" value="CPSase_sm_chain"/>
    <property type="match status" value="1"/>
</dbReference>
<dbReference type="PANTHER" id="PTHR43418">
    <property type="entry name" value="MULTIFUNCTIONAL TRYPTOPHAN BIOSYNTHESIS PROTEIN-RELATED"/>
    <property type="match status" value="1"/>
</dbReference>
<dbReference type="Proteomes" id="UP000007719">
    <property type="component" value="Chromosome"/>
</dbReference>
<feature type="binding site" evidence="11">
    <location>
        <position position="294"/>
    </location>
    <ligand>
        <name>L-glutamine</name>
        <dbReference type="ChEBI" id="CHEBI:58359"/>
    </ligand>
</feature>
<feature type="active site" evidence="11">
    <location>
        <position position="338"/>
    </location>
</feature>
<dbReference type="InterPro" id="IPR035686">
    <property type="entry name" value="CPSase_GATase1"/>
</dbReference>
<gene>
    <name evidence="11" type="primary">carA</name>
    <name evidence="13" type="ordered locus">Dtur_1783</name>
</gene>
<feature type="active site" description="Nucleophile" evidence="11">
    <location>
        <position position="252"/>
    </location>
</feature>
<evidence type="ECO:0000256" key="4">
    <source>
        <dbReference type="ARBA" id="ARBA00022598"/>
    </source>
</evidence>
<dbReference type="GO" id="GO:0006207">
    <property type="term" value="P:'de novo' pyrimidine nucleobase biosynthetic process"/>
    <property type="evidence" value="ECO:0007669"/>
    <property type="project" value="InterPro"/>
</dbReference>
<dbReference type="InterPro" id="IPR017926">
    <property type="entry name" value="GATASE"/>
</dbReference>